<name>A0A2S9V8T1_9ALTE</name>
<keyword evidence="3" id="KW-1185">Reference proteome</keyword>
<dbReference type="RefSeq" id="WP_105935205.1">
    <property type="nucleotide sequence ID" value="NZ_PVNP01000157.1"/>
</dbReference>
<dbReference type="OrthoDB" id="5899712at2"/>
<dbReference type="EMBL" id="PVNP01000157">
    <property type="protein sequence ID" value="PRO72869.1"/>
    <property type="molecule type" value="Genomic_DNA"/>
</dbReference>
<evidence type="ECO:0008006" key="4">
    <source>
        <dbReference type="Google" id="ProtNLM"/>
    </source>
</evidence>
<evidence type="ECO:0000313" key="3">
    <source>
        <dbReference type="Proteomes" id="UP000238949"/>
    </source>
</evidence>
<organism evidence="2 3">
    <name type="scientific">Alteromonas alba</name>
    <dbReference type="NCBI Taxonomy" id="2079529"/>
    <lineage>
        <taxon>Bacteria</taxon>
        <taxon>Pseudomonadati</taxon>
        <taxon>Pseudomonadota</taxon>
        <taxon>Gammaproteobacteria</taxon>
        <taxon>Alteromonadales</taxon>
        <taxon>Alteromonadaceae</taxon>
        <taxon>Alteromonas/Salinimonas group</taxon>
        <taxon>Alteromonas</taxon>
    </lineage>
</organism>
<reference evidence="3" key="1">
    <citation type="journal article" date="2020" name="Int. J. Syst. Evol. Microbiol.">
        <title>Alteromonas alba sp. nov., a marine bacterium isolated from the seawater of the West Pacific Ocean.</title>
        <authorList>
            <person name="Sun C."/>
            <person name="Wu Y.-H."/>
            <person name="Xamxidin M."/>
            <person name="Cheng H."/>
            <person name="Xu X.-W."/>
        </authorList>
    </citation>
    <scope>NUCLEOTIDE SEQUENCE [LARGE SCALE GENOMIC DNA]</scope>
    <source>
        <strain evidence="3">190</strain>
    </source>
</reference>
<accession>A0A2S9V8T1</accession>
<proteinExistence type="predicted"/>
<protein>
    <recommendedName>
        <fullName evidence="4">DNA repair protein</fullName>
    </recommendedName>
</protein>
<dbReference type="Proteomes" id="UP000238949">
    <property type="component" value="Unassembled WGS sequence"/>
</dbReference>
<gene>
    <name evidence="2" type="ORF">C6Y40_14455</name>
</gene>
<dbReference type="AlphaFoldDB" id="A0A2S9V8T1"/>
<feature type="region of interest" description="Disordered" evidence="1">
    <location>
        <begin position="224"/>
        <end position="253"/>
    </location>
</feature>
<evidence type="ECO:0000313" key="2">
    <source>
        <dbReference type="EMBL" id="PRO72869.1"/>
    </source>
</evidence>
<evidence type="ECO:0000256" key="1">
    <source>
        <dbReference type="SAM" id="MobiDB-lite"/>
    </source>
</evidence>
<sequence>MTFIIIIVLIVVLVVVAIVVNAYQQYKAKIDAERRAEVAKQRTIIDETENVLMATSQMPISQGLIKILLNRIQRALQVTYELNPSSPDIKQHLEDINARIKSIDIEPDNANQFALPETDKMIIQYIQAVKKLRVMLRSERSKGKVDGSTYLEQDKILERLQLKVNVETLIRRGRGAQQTNMLGSARQYYEKAIAALEAQTQPDEFVQSRLEWLNQQLQDIQENLKNANAQDRAKRREEERDELDELFAPKKKW</sequence>
<comment type="caution">
    <text evidence="2">The sequence shown here is derived from an EMBL/GenBank/DDBJ whole genome shotgun (WGS) entry which is preliminary data.</text>
</comment>